<dbReference type="GO" id="GO:0014069">
    <property type="term" value="C:postsynaptic density"/>
    <property type="evidence" value="ECO:0007669"/>
    <property type="project" value="TreeGrafter"/>
</dbReference>
<dbReference type="InterPro" id="IPR036028">
    <property type="entry name" value="SH3-like_dom_sf"/>
</dbReference>
<dbReference type="Pfam" id="PF12796">
    <property type="entry name" value="Ank_2"/>
    <property type="match status" value="1"/>
</dbReference>
<feature type="compositionally biased region" description="Low complexity" evidence="4">
    <location>
        <begin position="689"/>
        <end position="701"/>
    </location>
</feature>
<feature type="compositionally biased region" description="Pro residues" evidence="4">
    <location>
        <begin position="821"/>
        <end position="835"/>
    </location>
</feature>
<evidence type="ECO:0000256" key="1">
    <source>
        <dbReference type="ARBA" id="ARBA00022443"/>
    </source>
</evidence>
<keyword evidence="8" id="KW-1185">Reference proteome</keyword>
<feature type="region of interest" description="Disordered" evidence="4">
    <location>
        <begin position="591"/>
        <end position="715"/>
    </location>
</feature>
<accession>A0A0L7LU03</accession>
<dbReference type="CDD" id="cd06746">
    <property type="entry name" value="PDZ_SHANK1_3-like"/>
    <property type="match status" value="1"/>
</dbReference>
<dbReference type="SUPFAM" id="SSF50044">
    <property type="entry name" value="SH3-domain"/>
    <property type="match status" value="1"/>
</dbReference>
<dbReference type="InterPro" id="IPR001452">
    <property type="entry name" value="SH3_domain"/>
</dbReference>
<sequence length="1140" mass="121150">MLKLDEKTLKALHSRANLRRFLEHVTHAQIDKITKACAKGLDPNFHCQETGETPLTIAAGLKSPGKVLIALVNGGALLDYRTKDGSTAMHRAIEKNSLEAVKTLLELGGSPNYRDGKGLTPLYLSVTNKTDPLLCETLLHDHATIGATDLQGWLEVHQSQSVFYLKSSFGFVLARLYLFGWATGGITVPFRGPPRYNPKRRSGAWGWWGGSVGDRSSLASSTRLPPELDALLRGPHVASPCSLDRPFSSASSSISDASHPSHEDDASILTVPASTTKVIPITKKDQLTTNQFHKAWIGCPSLCSTKFTKLNPVPTGDFIDKSAGDTSDIISDSSGVGTSNSDTTTCSLQTAGTTVVCLQPYDPTAPGHMRLNQGDIIEVTAATDDGLLEGTVRGSGASGLFPTHCVQEKSYDMCLRENKLSVGLVSGVIVKSLEDQNLTPWPFLMSWPFHGVEYCIAKNELMKLLEEVEESYVDAISPNEKGRPQVRGVLYGNIETRTVVLHRARRGFGFVLRGAKASSPLMELRPSERCPGLQYLDDVDAGGVADRAGLRKGDFLVAINGEDVSAASHEHVVELIRSSGALVSMTVVSLSSNGNNENNTCTVPTSKSQNQLSSTGRPYAATLPRKGAGGRSPAPAPPRRDPRTTLSVGRARAKSMVAGLENGGEKEETCEPLGVAGKSSSAESVQLHGGSNSGTPSSGTPVAPRTASIRQRPASSRITAAELEELFQRQADADTAGGASAMMTRSAFTNADMEGSPYSPARIPTRVYASVAEMKRSRGKVWSKSQGTLRRDFHSTPDLAAEHVTQPVRTRSSEDVHGPGRVPPPTQPPPPPPGPNAAGITPASTFRPAAPAKLYASPKDLESSRLSQLRSWTSPGRAQSADDPSNQYAQPFNTHKGFVRQNSTPAPPIPEPDYSMSESDEEGDAKPKGEAPAVAETSANSNASGSSSGSSSMQHSFSVDEIQKIRTRLKSSKSCGDELSAVERDDGDNSSSGVSSDQEAQAKPAVRRDKVSFCASVTVKSSNDVISTEPVHSSSESLATPPPPMQRHNSLTRKRATAALLRGTIGSARGRSAAERLGVDIDKAPGRRARAAVLLAELPPPPEEPAGSADAAPPVLAPPPQFSDRVRVVAALPKQLAHLQ</sequence>
<dbReference type="PROSITE" id="PS50106">
    <property type="entry name" value="PDZ"/>
    <property type="match status" value="1"/>
</dbReference>
<name>A0A0L7LU03_OPEBR</name>
<evidence type="ECO:0000313" key="8">
    <source>
        <dbReference type="Proteomes" id="UP000037510"/>
    </source>
</evidence>
<evidence type="ECO:0000259" key="5">
    <source>
        <dbReference type="PROSITE" id="PS50002"/>
    </source>
</evidence>
<dbReference type="PANTHER" id="PTHR24135">
    <property type="entry name" value="SH3 AND MULTIPLE ANKYRIN REPEAT DOMAINS PROTEIN"/>
    <property type="match status" value="1"/>
</dbReference>
<dbReference type="EMBL" id="JTDY01000087">
    <property type="protein sequence ID" value="KOB78958.1"/>
    <property type="molecule type" value="Genomic_DNA"/>
</dbReference>
<evidence type="ECO:0008006" key="9">
    <source>
        <dbReference type="Google" id="ProtNLM"/>
    </source>
</evidence>
<comment type="caution">
    <text evidence="7">The sequence shown here is derived from an EMBL/GenBank/DDBJ whole genome shotgun (WGS) entry which is preliminary data.</text>
</comment>
<dbReference type="InterPro" id="IPR036770">
    <property type="entry name" value="Ankyrin_rpt-contain_sf"/>
</dbReference>
<dbReference type="GO" id="GO:0030160">
    <property type="term" value="F:synaptic receptor adaptor activity"/>
    <property type="evidence" value="ECO:0007669"/>
    <property type="project" value="TreeGrafter"/>
</dbReference>
<evidence type="ECO:0000256" key="2">
    <source>
        <dbReference type="PROSITE-ProRule" id="PRU00023"/>
    </source>
</evidence>
<dbReference type="FunFam" id="2.30.42.10:FF:000018">
    <property type="entry name" value="SH3 and multiple ankyrin repeat domains protein 2"/>
    <property type="match status" value="1"/>
</dbReference>
<dbReference type="Proteomes" id="UP000037510">
    <property type="component" value="Unassembled WGS sequence"/>
</dbReference>
<dbReference type="Gene3D" id="1.25.40.20">
    <property type="entry name" value="Ankyrin repeat-containing domain"/>
    <property type="match status" value="1"/>
</dbReference>
<dbReference type="SMART" id="SM00228">
    <property type="entry name" value="PDZ"/>
    <property type="match status" value="1"/>
</dbReference>
<organism evidence="7 8">
    <name type="scientific">Operophtera brumata</name>
    <name type="common">Winter moth</name>
    <name type="synonym">Phalaena brumata</name>
    <dbReference type="NCBI Taxonomy" id="104452"/>
    <lineage>
        <taxon>Eukaryota</taxon>
        <taxon>Metazoa</taxon>
        <taxon>Ecdysozoa</taxon>
        <taxon>Arthropoda</taxon>
        <taxon>Hexapoda</taxon>
        <taxon>Insecta</taxon>
        <taxon>Pterygota</taxon>
        <taxon>Neoptera</taxon>
        <taxon>Endopterygota</taxon>
        <taxon>Lepidoptera</taxon>
        <taxon>Glossata</taxon>
        <taxon>Ditrysia</taxon>
        <taxon>Geometroidea</taxon>
        <taxon>Geometridae</taxon>
        <taxon>Larentiinae</taxon>
        <taxon>Operophtera</taxon>
    </lineage>
</organism>
<proteinExistence type="predicted"/>
<feature type="repeat" description="ANK" evidence="2">
    <location>
        <begin position="84"/>
        <end position="116"/>
    </location>
</feature>
<feature type="compositionally biased region" description="Low complexity" evidence="4">
    <location>
        <begin position="1105"/>
        <end position="1114"/>
    </location>
</feature>
<dbReference type="PROSITE" id="PS50297">
    <property type="entry name" value="ANK_REP_REGION"/>
    <property type="match status" value="1"/>
</dbReference>
<dbReference type="InterPro" id="IPR002110">
    <property type="entry name" value="Ankyrin_rpt"/>
</dbReference>
<feature type="compositionally biased region" description="Polar residues" evidence="4">
    <location>
        <begin position="1022"/>
        <end position="1038"/>
    </location>
</feature>
<feature type="region of interest" description="Disordered" evidence="4">
    <location>
        <begin position="777"/>
        <end position="1010"/>
    </location>
</feature>
<dbReference type="GO" id="GO:0035255">
    <property type="term" value="F:ionotropic glutamate receptor binding"/>
    <property type="evidence" value="ECO:0007669"/>
    <property type="project" value="TreeGrafter"/>
</dbReference>
<feature type="compositionally biased region" description="Polar residues" evidence="4">
    <location>
        <begin position="591"/>
        <end position="616"/>
    </location>
</feature>
<dbReference type="InterPro" id="IPR051569">
    <property type="entry name" value="SHANK"/>
</dbReference>
<protein>
    <recommendedName>
        <fullName evidence="9">SH3 and multiple ankyrin repeat domains protein 3</fullName>
    </recommendedName>
</protein>
<dbReference type="SMART" id="SM00326">
    <property type="entry name" value="SH3"/>
    <property type="match status" value="1"/>
</dbReference>
<dbReference type="PROSITE" id="PS50002">
    <property type="entry name" value="SH3"/>
    <property type="match status" value="1"/>
</dbReference>
<dbReference type="SMART" id="SM00248">
    <property type="entry name" value="ANK"/>
    <property type="match status" value="3"/>
</dbReference>
<evidence type="ECO:0000259" key="6">
    <source>
        <dbReference type="PROSITE" id="PS50106"/>
    </source>
</evidence>
<dbReference type="InterPro" id="IPR001478">
    <property type="entry name" value="PDZ"/>
</dbReference>
<feature type="compositionally biased region" description="Polar residues" evidence="4">
    <location>
        <begin position="864"/>
        <end position="893"/>
    </location>
</feature>
<evidence type="ECO:0000256" key="4">
    <source>
        <dbReference type="SAM" id="MobiDB-lite"/>
    </source>
</evidence>
<keyword evidence="1 3" id="KW-0728">SH3 domain</keyword>
<dbReference type="Gene3D" id="2.30.42.10">
    <property type="match status" value="1"/>
</dbReference>
<reference evidence="7 8" key="1">
    <citation type="journal article" date="2015" name="Genome Biol. Evol.">
        <title>The genome of winter moth (Operophtera brumata) provides a genomic perspective on sexual dimorphism and phenology.</title>
        <authorList>
            <person name="Derks M.F."/>
            <person name="Smit S."/>
            <person name="Salis L."/>
            <person name="Schijlen E."/>
            <person name="Bossers A."/>
            <person name="Mateman C."/>
            <person name="Pijl A.S."/>
            <person name="de Ridder D."/>
            <person name="Groenen M.A."/>
            <person name="Visser M.E."/>
            <person name="Megens H.J."/>
        </authorList>
    </citation>
    <scope>NUCLEOTIDE SEQUENCE [LARGE SCALE GENOMIC DNA]</scope>
    <source>
        <strain evidence="7">WM2013NL</strain>
        <tissue evidence="7">Head and thorax</tissue>
    </source>
</reference>
<gene>
    <name evidence="7" type="ORF">OBRU01_01506</name>
</gene>
<dbReference type="Pfam" id="PF07653">
    <property type="entry name" value="SH3_2"/>
    <property type="match status" value="1"/>
</dbReference>
<dbReference type="SUPFAM" id="SSF50156">
    <property type="entry name" value="PDZ domain-like"/>
    <property type="match status" value="1"/>
</dbReference>
<evidence type="ECO:0000313" key="7">
    <source>
        <dbReference type="EMBL" id="KOB78958.1"/>
    </source>
</evidence>
<evidence type="ECO:0000256" key="3">
    <source>
        <dbReference type="PROSITE-ProRule" id="PRU00192"/>
    </source>
</evidence>
<dbReference type="PROSITE" id="PS50088">
    <property type="entry name" value="ANK_REPEAT"/>
    <property type="match status" value="1"/>
</dbReference>
<feature type="region of interest" description="Disordered" evidence="4">
    <location>
        <begin position="1022"/>
        <end position="1053"/>
    </location>
</feature>
<dbReference type="GO" id="GO:0045211">
    <property type="term" value="C:postsynaptic membrane"/>
    <property type="evidence" value="ECO:0007669"/>
    <property type="project" value="TreeGrafter"/>
</dbReference>
<dbReference type="AlphaFoldDB" id="A0A0L7LU03"/>
<keyword evidence="2" id="KW-0040">ANK repeat</keyword>
<dbReference type="STRING" id="104452.A0A0L7LU03"/>
<dbReference type="GO" id="GO:0043197">
    <property type="term" value="C:dendritic spine"/>
    <property type="evidence" value="ECO:0007669"/>
    <property type="project" value="TreeGrafter"/>
</dbReference>
<feature type="domain" description="SH3" evidence="5">
    <location>
        <begin position="350"/>
        <end position="411"/>
    </location>
</feature>
<feature type="region of interest" description="Disordered" evidence="4">
    <location>
        <begin position="1097"/>
        <end position="1121"/>
    </location>
</feature>
<feature type="domain" description="PDZ" evidence="6">
    <location>
        <begin position="498"/>
        <end position="591"/>
    </location>
</feature>
<dbReference type="SUPFAM" id="SSF48403">
    <property type="entry name" value="Ankyrin repeat"/>
    <property type="match status" value="1"/>
</dbReference>
<dbReference type="InterPro" id="IPR036034">
    <property type="entry name" value="PDZ_sf"/>
</dbReference>
<dbReference type="PANTHER" id="PTHR24135:SF28">
    <property type="entry name" value="LD13733P"/>
    <property type="match status" value="1"/>
</dbReference>
<feature type="compositionally biased region" description="Low complexity" evidence="4">
    <location>
        <begin position="938"/>
        <end position="952"/>
    </location>
</feature>
<dbReference type="Pfam" id="PF17820">
    <property type="entry name" value="PDZ_6"/>
    <property type="match status" value="1"/>
</dbReference>
<dbReference type="InterPro" id="IPR041489">
    <property type="entry name" value="PDZ_6"/>
</dbReference>
<dbReference type="Gene3D" id="2.30.30.40">
    <property type="entry name" value="SH3 Domains"/>
    <property type="match status" value="1"/>
</dbReference>